<protein>
    <submittedName>
        <fullName evidence="2">Uncharacterized protein</fullName>
    </submittedName>
</protein>
<keyword evidence="1" id="KW-1133">Transmembrane helix</keyword>
<sequence length="62" mass="7437">MLFIVCILAIWLNLFDYIDISWWFLVPALIIVFLMGILELILIFKEIKSSMKDKKAKNKRYN</sequence>
<proteinExistence type="predicted"/>
<dbReference type="AlphaFoldDB" id="I6T8H3"/>
<evidence type="ECO:0000313" key="2">
    <source>
        <dbReference type="EMBL" id="AFM69509.1"/>
    </source>
</evidence>
<dbReference type="EMBL" id="CP003504">
    <property type="protein sequence ID" value="AFM69509.1"/>
    <property type="molecule type" value="Genomic_DNA"/>
</dbReference>
<accession>I6T8H3</accession>
<dbReference type="HOGENOM" id="CLU_2897196_0_0_9"/>
<evidence type="ECO:0000256" key="1">
    <source>
        <dbReference type="SAM" id="Phobius"/>
    </source>
</evidence>
<evidence type="ECO:0000313" key="3">
    <source>
        <dbReference type="Proteomes" id="UP000002895"/>
    </source>
</evidence>
<organism evidence="2 3">
    <name type="scientific">Enterococcus hirae (strain ATCC 9790 / DSM 20160 / JCM 8729 / LMG 6399 / NBRC 3181 / NCIMB 6459 / NCDO 1258 / NCTC 12367 / WDCM 00089 / R)</name>
    <dbReference type="NCBI Taxonomy" id="768486"/>
    <lineage>
        <taxon>Bacteria</taxon>
        <taxon>Bacillati</taxon>
        <taxon>Bacillota</taxon>
        <taxon>Bacilli</taxon>
        <taxon>Lactobacillales</taxon>
        <taxon>Enterococcaceae</taxon>
        <taxon>Enterococcus</taxon>
    </lineage>
</organism>
<gene>
    <name evidence="2" type="ordered locus">EHR_02655</name>
</gene>
<dbReference type="eggNOG" id="ENOG5030NBW">
    <property type="taxonomic scope" value="Bacteria"/>
</dbReference>
<dbReference type="KEGG" id="ehr:EHR_02655"/>
<keyword evidence="1" id="KW-0812">Transmembrane</keyword>
<keyword evidence="1" id="KW-0472">Membrane</keyword>
<name>I6T8H3_ENTHA</name>
<feature type="transmembrane region" description="Helical" evidence="1">
    <location>
        <begin position="20"/>
        <end position="44"/>
    </location>
</feature>
<dbReference type="Proteomes" id="UP000002895">
    <property type="component" value="Chromosome"/>
</dbReference>
<keyword evidence="3" id="KW-1185">Reference proteome</keyword>
<reference evidence="2 3" key="1">
    <citation type="journal article" date="2012" name="J. Bacteriol.">
        <title>Genome sequence of Enterococcus hirae (Streptococcus faecalis) ATCC 9790, a model organism for the study of ion transport, bioenergetics, and copper homeostasis.</title>
        <authorList>
            <person name="Gaechter T."/>
            <person name="Wunderlin C."/>
            <person name="Schmidheini T."/>
            <person name="Solioz M."/>
        </authorList>
    </citation>
    <scope>NUCLEOTIDE SEQUENCE [LARGE SCALE GENOMIC DNA]</scope>
    <source>
        <strain evidence="3">ATCC 9790 / DSM 20160 / JCM 8729 / LMG 6399 / NBRC 3181 / NCIMB 6459 / NCDO 1258 / NCTC 12367 / WDCM 00089 / R</strain>
    </source>
</reference>